<evidence type="ECO:0000313" key="1">
    <source>
        <dbReference type="EMBL" id="KKU47889.1"/>
    </source>
</evidence>
<comment type="caution">
    <text evidence="1">The sequence shown here is derived from an EMBL/GenBank/DDBJ whole genome shotgun (WGS) entry which is preliminary data.</text>
</comment>
<evidence type="ECO:0000313" key="2">
    <source>
        <dbReference type="Proteomes" id="UP000034831"/>
    </source>
</evidence>
<dbReference type="Proteomes" id="UP000034831">
    <property type="component" value="Unassembled WGS sequence"/>
</dbReference>
<name>A0A0G1QSJ2_9BACT</name>
<dbReference type="AlphaFoldDB" id="A0A0G1QSJ2"/>
<sequence>MTKYKEYVERMLQTEEALFQEFKEIHAKYSSDQDKFQEEFNLVGEKVLRVVREWENKLCRQSEKAGFGNYTAGLAEKFQAEVKKFFPLIDHVGIIIEEKPPFNLKRIKLGY</sequence>
<gene>
    <name evidence="1" type="ORF">UX67_C0027G0006</name>
</gene>
<organism evidence="1 2">
    <name type="scientific">Candidatus Woesebacteria bacterium GW2011_GWF2_46_8</name>
    <dbReference type="NCBI Taxonomy" id="1618604"/>
    <lineage>
        <taxon>Bacteria</taxon>
        <taxon>Candidatus Woeseibacteriota</taxon>
    </lineage>
</organism>
<proteinExistence type="predicted"/>
<dbReference type="EMBL" id="LCNC01000027">
    <property type="protein sequence ID" value="KKU47889.1"/>
    <property type="molecule type" value="Genomic_DNA"/>
</dbReference>
<protein>
    <submittedName>
        <fullName evidence="1">Uncharacterized protein</fullName>
    </submittedName>
</protein>
<accession>A0A0G1QSJ2</accession>
<reference evidence="1 2" key="1">
    <citation type="journal article" date="2015" name="Nature">
        <title>rRNA introns, odd ribosomes, and small enigmatic genomes across a large radiation of phyla.</title>
        <authorList>
            <person name="Brown C.T."/>
            <person name="Hug L.A."/>
            <person name="Thomas B.C."/>
            <person name="Sharon I."/>
            <person name="Castelle C.J."/>
            <person name="Singh A."/>
            <person name="Wilkins M.J."/>
            <person name="Williams K.H."/>
            <person name="Banfield J.F."/>
        </authorList>
    </citation>
    <scope>NUCLEOTIDE SEQUENCE [LARGE SCALE GENOMIC DNA]</scope>
</reference>